<gene>
    <name evidence="3" type="ORF">ACFO3Q_09625</name>
</gene>
<dbReference type="InterPro" id="IPR014544">
    <property type="entry name" value="UCP028408"/>
</dbReference>
<accession>A0ABV9NJH6</accession>
<feature type="domain" description="DUF3322" evidence="2">
    <location>
        <begin position="4"/>
        <end position="192"/>
    </location>
</feature>
<proteinExistence type="predicted"/>
<evidence type="ECO:0000259" key="1">
    <source>
        <dbReference type="Pfam" id="PF09983"/>
    </source>
</evidence>
<name>A0ABV9NJH6_9GAMM</name>
<organism evidence="3 4">
    <name type="scientific">Coralloluteibacterium thermophilum</name>
    <dbReference type="NCBI Taxonomy" id="2707049"/>
    <lineage>
        <taxon>Bacteria</taxon>
        <taxon>Pseudomonadati</taxon>
        <taxon>Pseudomonadota</taxon>
        <taxon>Gammaproteobacteria</taxon>
        <taxon>Lysobacterales</taxon>
        <taxon>Lysobacteraceae</taxon>
        <taxon>Coralloluteibacterium</taxon>
    </lineage>
</organism>
<reference evidence="4" key="1">
    <citation type="journal article" date="2019" name="Int. J. Syst. Evol. Microbiol.">
        <title>The Global Catalogue of Microorganisms (GCM) 10K type strain sequencing project: providing services to taxonomists for standard genome sequencing and annotation.</title>
        <authorList>
            <consortium name="The Broad Institute Genomics Platform"/>
            <consortium name="The Broad Institute Genome Sequencing Center for Infectious Disease"/>
            <person name="Wu L."/>
            <person name="Ma J."/>
        </authorList>
    </citation>
    <scope>NUCLEOTIDE SEQUENCE [LARGE SCALE GENOMIC DNA]</scope>
    <source>
        <strain evidence="4">CGMCC 1.13574</strain>
    </source>
</reference>
<protein>
    <submittedName>
        <fullName evidence="3">Wadjet anti-phage system protein JetD domain-containing protein</fullName>
    </submittedName>
</protein>
<dbReference type="InterPro" id="IPR024534">
    <property type="entry name" value="JetD_C"/>
</dbReference>
<comment type="caution">
    <text evidence="3">The sequence shown here is derived from an EMBL/GenBank/DDBJ whole genome shotgun (WGS) entry which is preliminary data.</text>
</comment>
<keyword evidence="4" id="KW-1185">Reference proteome</keyword>
<dbReference type="Pfam" id="PF11795">
    <property type="entry name" value="DUF3322"/>
    <property type="match status" value="1"/>
</dbReference>
<sequence length="394" mass="43873">MRSPEALRARLRATWRSRHRSWLGGGGVWPHDLPVPRPSGEAILRDWAGFDAWLRAWQAIDDAGIGEVEWDVVTPRRVGPQRVPMRWHFADACAVAAAVGEAQAWARADVRFRMLRARWSGLAPDPARLDAALRRSSAALAEYADDDFARLADVVDWLCRHPQSGLFERQLPVEGIDSKWLGRRRGLVRDWVAAVRGLDPGLDFHAVTGLRPPPARMRLRLLDPALRAAAGGLGDIESPVAELAALAIDPACVVVVENRDTGLAFEDVEGVAVLMSRGYAVDVVERLPWLAAARIVYWGDIDTHGLAILARLRARLPDVRAVLMDEDTFLAHRILWSEEVAPDRVSAHPTLRPEEARLHADLLHGRWGPGRRLEQERIPWDHAWPRIVAALGEG</sequence>
<dbReference type="Pfam" id="PF09983">
    <property type="entry name" value="JetD_C"/>
    <property type="match status" value="1"/>
</dbReference>
<dbReference type="InterPro" id="IPR024537">
    <property type="entry name" value="DUF3322"/>
</dbReference>
<dbReference type="Proteomes" id="UP001595892">
    <property type="component" value="Unassembled WGS sequence"/>
</dbReference>
<dbReference type="RefSeq" id="WP_377004462.1">
    <property type="nucleotide sequence ID" value="NZ_JBHSGG010000026.1"/>
</dbReference>
<feature type="domain" description="Wadjet protein JetD C-terminal" evidence="1">
    <location>
        <begin position="209"/>
        <end position="385"/>
    </location>
</feature>
<dbReference type="EMBL" id="JBHSGG010000026">
    <property type="protein sequence ID" value="MFC4728431.1"/>
    <property type="molecule type" value="Genomic_DNA"/>
</dbReference>
<evidence type="ECO:0000313" key="3">
    <source>
        <dbReference type="EMBL" id="MFC4728431.1"/>
    </source>
</evidence>
<evidence type="ECO:0000313" key="4">
    <source>
        <dbReference type="Proteomes" id="UP001595892"/>
    </source>
</evidence>
<evidence type="ECO:0000259" key="2">
    <source>
        <dbReference type="Pfam" id="PF11795"/>
    </source>
</evidence>
<dbReference type="PIRSF" id="PIRSF028408">
    <property type="entry name" value="UCP028408"/>
    <property type="match status" value="1"/>
</dbReference>